<gene>
    <name evidence="2" type="ORF">ACFFIO_07865</name>
</gene>
<dbReference type="Proteomes" id="UP001589766">
    <property type="component" value="Unassembled WGS sequence"/>
</dbReference>
<protein>
    <submittedName>
        <fullName evidence="2">Helix-turn-helix domain-containing protein</fullName>
    </submittedName>
</protein>
<sequence>MPWTPLHAALGEKSTELTFEMFQRAVAQRIEETVQLDWKGQMPLTSGALAEKRRESERYELAKDIAAMANTGGGMIAYGVSETKVDGRTAAGGLVGVSAVSEDDKKRIHQLAFSMVHPPVSGLELREILPEGRADGGVLVLLVPDSQDAPHLVVQKGDGGFFHAPWRSGAETFFMTERQLAEAYRLRQQMRHQGETQTGDLFSRFLEAVGATQDSGDPIWVVGVARPLRPLDDAQRVPPSGVERVVWAAREYPWIKDEMKPLIEATEGPVRRGYRMHHLTRERTVSHLLEGASSRRIGARVEVHGDGTLAVGITRDGVLGREVADPGHVPWRDLELVGLDLLAMILSLQQAGGPKTDYEMQIGLSRHTEVFRTKEPGDDARYAPFREEERVRGFRPIRGLVVTQHGRRELIESACVVIDDAVSQTGATMTHTPSWLDSQLHLDEW</sequence>
<dbReference type="RefSeq" id="WP_378041031.1">
    <property type="nucleotide sequence ID" value="NZ_JBHLWH010000021.1"/>
</dbReference>
<evidence type="ECO:0000259" key="1">
    <source>
        <dbReference type="Pfam" id="PF04326"/>
    </source>
</evidence>
<name>A0ABV6F4H4_9MICC</name>
<evidence type="ECO:0000313" key="2">
    <source>
        <dbReference type="EMBL" id="MFC0248415.1"/>
    </source>
</evidence>
<accession>A0ABV6F4H4</accession>
<comment type="caution">
    <text evidence="2">The sequence shown here is derived from an EMBL/GenBank/DDBJ whole genome shotgun (WGS) entry which is preliminary data.</text>
</comment>
<organism evidence="2 3">
    <name type="scientific">Citricoccus parietis</name>
    <dbReference type="NCBI Taxonomy" id="592307"/>
    <lineage>
        <taxon>Bacteria</taxon>
        <taxon>Bacillati</taxon>
        <taxon>Actinomycetota</taxon>
        <taxon>Actinomycetes</taxon>
        <taxon>Micrococcales</taxon>
        <taxon>Micrococcaceae</taxon>
        <taxon>Citricoccus</taxon>
    </lineage>
</organism>
<reference evidence="2 3" key="1">
    <citation type="submission" date="2024-09" db="EMBL/GenBank/DDBJ databases">
        <authorList>
            <person name="Sun Q."/>
            <person name="Mori K."/>
        </authorList>
    </citation>
    <scope>NUCLEOTIDE SEQUENCE [LARGE SCALE GENOMIC DNA]</scope>
    <source>
        <strain evidence="2 3">CCM 7609</strain>
    </source>
</reference>
<proteinExistence type="predicted"/>
<dbReference type="EMBL" id="JBHLWH010000021">
    <property type="protein sequence ID" value="MFC0248415.1"/>
    <property type="molecule type" value="Genomic_DNA"/>
</dbReference>
<feature type="domain" description="Schlafen AlbA-2" evidence="1">
    <location>
        <begin position="55"/>
        <end position="161"/>
    </location>
</feature>
<dbReference type="Pfam" id="PF04326">
    <property type="entry name" value="SLFN_AlbA_2"/>
    <property type="match status" value="1"/>
</dbReference>
<dbReference type="InterPro" id="IPR038461">
    <property type="entry name" value="Schlafen_AlbA_2_dom_sf"/>
</dbReference>
<keyword evidence="3" id="KW-1185">Reference proteome</keyword>
<dbReference type="InterPro" id="IPR007421">
    <property type="entry name" value="Schlafen_AlbA_2_dom"/>
</dbReference>
<evidence type="ECO:0000313" key="3">
    <source>
        <dbReference type="Proteomes" id="UP001589766"/>
    </source>
</evidence>
<dbReference type="Gene3D" id="3.30.950.30">
    <property type="entry name" value="Schlafen, AAA domain"/>
    <property type="match status" value="1"/>
</dbReference>